<gene>
    <name evidence="2" type="ORF">HMPREF0621_0898</name>
</gene>
<keyword evidence="1" id="KW-1133">Transmembrane helix</keyword>
<feature type="transmembrane region" description="Helical" evidence="1">
    <location>
        <begin position="47"/>
        <end position="66"/>
    </location>
</feature>
<name>C9PPH4_9PAST</name>
<dbReference type="STRING" id="667128.HMPREF0621_0898"/>
<reference evidence="2 3" key="1">
    <citation type="submission" date="2009-10" db="EMBL/GenBank/DDBJ databases">
        <authorList>
            <person name="Muzny D."/>
            <person name="Qin X."/>
            <person name="Deng J."/>
            <person name="Jiang H."/>
            <person name="Liu Y."/>
            <person name="Qu J."/>
            <person name="Song X.-Z."/>
            <person name="Zhang L."/>
            <person name="Thornton R."/>
            <person name="Coyle M."/>
            <person name="Francisco L."/>
            <person name="Jackson L."/>
            <person name="Javaid M."/>
            <person name="Korchina V."/>
            <person name="Kovar C."/>
            <person name="Mata R."/>
            <person name="Mathew T."/>
            <person name="Ngo R."/>
            <person name="Nguyen L."/>
            <person name="Nguyen N."/>
            <person name="Okwuonu G."/>
            <person name="Ongeri F."/>
            <person name="Pham C."/>
            <person name="Simmons D."/>
            <person name="Wilczek-Boney K."/>
            <person name="Hale W."/>
            <person name="Jakkamsetti A."/>
            <person name="Pham P."/>
            <person name="Ruth R."/>
            <person name="San Lucas F."/>
            <person name="Warren J."/>
            <person name="Zhang J."/>
            <person name="Zhao Z."/>
            <person name="Zhou C."/>
            <person name="Zhu D."/>
            <person name="Lee S."/>
            <person name="Bess C."/>
            <person name="Blankenburg K."/>
            <person name="Forbes L."/>
            <person name="Fu Q."/>
            <person name="Gubbala S."/>
            <person name="Hirani K."/>
            <person name="Jayaseelan J.C."/>
            <person name="Lara F."/>
            <person name="Munidasa M."/>
            <person name="Palculict T."/>
            <person name="Patil S."/>
            <person name="Pu L.-L."/>
            <person name="Saada N."/>
            <person name="Tang L."/>
            <person name="Weissenberger G."/>
            <person name="Zhu Y."/>
            <person name="Hemphill L."/>
            <person name="Shang Y."/>
            <person name="Youmans B."/>
            <person name="Ayvaz T."/>
            <person name="Ross M."/>
            <person name="Santibanez J."/>
            <person name="Aqrawi P."/>
            <person name="Gross S."/>
            <person name="Joshi V."/>
            <person name="Fowler G."/>
            <person name="Nazareth L."/>
            <person name="Reid J."/>
            <person name="Worley K."/>
            <person name="Petrosino J."/>
            <person name="Highlander S."/>
            <person name="Gibbs R."/>
        </authorList>
    </citation>
    <scope>NUCLEOTIDE SEQUENCE [LARGE SCALE GENOMIC DNA]</scope>
    <source>
        <strain evidence="2 3">ATCC 43325</strain>
    </source>
</reference>
<protein>
    <submittedName>
        <fullName evidence="2">XapX domain protein</fullName>
    </submittedName>
</protein>
<evidence type="ECO:0000256" key="1">
    <source>
        <dbReference type="SAM" id="Phobius"/>
    </source>
</evidence>
<dbReference type="EMBL" id="ACZR01000010">
    <property type="protein sequence ID" value="EEX50510.1"/>
    <property type="molecule type" value="Genomic_DNA"/>
</dbReference>
<feature type="transmembrane region" description="Helical" evidence="1">
    <location>
        <begin position="21"/>
        <end position="41"/>
    </location>
</feature>
<dbReference type="InterPro" id="IPR009872">
    <property type="entry name" value="DUF1427"/>
</dbReference>
<keyword evidence="1" id="KW-0812">Transmembrane</keyword>
<dbReference type="Proteomes" id="UP000005519">
    <property type="component" value="Unassembled WGS sequence"/>
</dbReference>
<evidence type="ECO:0000313" key="3">
    <source>
        <dbReference type="Proteomes" id="UP000005519"/>
    </source>
</evidence>
<keyword evidence="1" id="KW-0472">Membrane</keyword>
<organism evidence="2 3">
    <name type="scientific">Pasteurella dagmatis ATCC 43325</name>
    <dbReference type="NCBI Taxonomy" id="667128"/>
    <lineage>
        <taxon>Bacteria</taxon>
        <taxon>Pseudomonadati</taxon>
        <taxon>Pseudomonadota</taxon>
        <taxon>Gammaproteobacteria</taxon>
        <taxon>Pasteurellales</taxon>
        <taxon>Pasteurellaceae</taxon>
        <taxon>Pasteurella</taxon>
    </lineage>
</organism>
<dbReference type="InterPro" id="IPR020017">
    <property type="entry name" value="XapX_domain"/>
</dbReference>
<sequence length="113" mass="12249">MRCDFAKICQNHAACFIGDRMKLYLLTFGVGVLVGVIYYALDVRSPAPPIVALVGLLGILLGEQMIPVAKQLFKGNDFVNACHATQTTEHVLGQLPGKHSLHIKGEKNDSTNS</sequence>
<comment type="caution">
    <text evidence="2">The sequence shown here is derived from an EMBL/GenBank/DDBJ whole genome shotgun (WGS) entry which is preliminary data.</text>
</comment>
<evidence type="ECO:0000313" key="2">
    <source>
        <dbReference type="EMBL" id="EEX50510.1"/>
    </source>
</evidence>
<proteinExistence type="predicted"/>
<keyword evidence="3" id="KW-1185">Reference proteome</keyword>
<dbReference type="Pfam" id="PF07235">
    <property type="entry name" value="DUF1427"/>
    <property type="match status" value="1"/>
</dbReference>
<dbReference type="HOGENOM" id="CLU_171061_0_0_6"/>
<accession>C9PPH4</accession>
<dbReference type="AlphaFoldDB" id="C9PPH4"/>
<dbReference type="NCBIfam" id="TIGR03510">
    <property type="entry name" value="XapX"/>
    <property type="match status" value="1"/>
</dbReference>